<dbReference type="AlphaFoldDB" id="A0A0S7F0N6"/>
<sequence length="134" mass="15491">AKCQKKRQMAMRAEKEAVVIPMKMNNLIQDTNIPRTNLDIVPEILQTTSAEMETEGERDQRPSPPQRKVTLNEDTIQTSSQDSETHAAEESAEETDNCDQERPMKKLSLWKRFRKAVSPSLLWKFTNRNKVHPL</sequence>
<evidence type="ECO:0000256" key="1">
    <source>
        <dbReference type="SAM" id="MobiDB-lite"/>
    </source>
</evidence>
<feature type="region of interest" description="Disordered" evidence="1">
    <location>
        <begin position="48"/>
        <end position="104"/>
    </location>
</feature>
<feature type="compositionally biased region" description="Polar residues" evidence="1">
    <location>
        <begin position="72"/>
        <end position="82"/>
    </location>
</feature>
<organism evidence="2">
    <name type="scientific">Poeciliopsis prolifica</name>
    <name type="common">blackstripe livebearer</name>
    <dbReference type="NCBI Taxonomy" id="188132"/>
    <lineage>
        <taxon>Eukaryota</taxon>
        <taxon>Metazoa</taxon>
        <taxon>Chordata</taxon>
        <taxon>Craniata</taxon>
        <taxon>Vertebrata</taxon>
        <taxon>Euteleostomi</taxon>
        <taxon>Actinopterygii</taxon>
        <taxon>Neopterygii</taxon>
        <taxon>Teleostei</taxon>
        <taxon>Neoteleostei</taxon>
        <taxon>Acanthomorphata</taxon>
        <taxon>Ovalentaria</taxon>
        <taxon>Atherinomorphae</taxon>
        <taxon>Cyprinodontiformes</taxon>
        <taxon>Poeciliidae</taxon>
        <taxon>Poeciliinae</taxon>
        <taxon>Poeciliopsis</taxon>
    </lineage>
</organism>
<accession>A0A0S7F0N6</accession>
<dbReference type="EMBL" id="GBYX01473502">
    <property type="protein sequence ID" value="JAO08157.1"/>
    <property type="molecule type" value="Transcribed_RNA"/>
</dbReference>
<protein>
    <submittedName>
        <fullName evidence="2">PPUP7130</fullName>
    </submittedName>
</protein>
<proteinExistence type="predicted"/>
<reference evidence="2" key="1">
    <citation type="submission" date="2014-12" db="EMBL/GenBank/DDBJ databases">
        <title>Parallel Evolution in Life History Adaptation Evident in the Tissue-Specific Poeciliopsis prolifica transcriptome.</title>
        <authorList>
            <person name="Jue N.K."/>
            <person name="Foley R.J."/>
            <person name="Obergfell C."/>
            <person name="Reznick D.N."/>
            <person name="O'Neill R.J."/>
            <person name="O'Neill M.J."/>
        </authorList>
    </citation>
    <scope>NUCLEOTIDE SEQUENCE</scope>
</reference>
<name>A0A0S7F0N6_9TELE</name>
<evidence type="ECO:0000313" key="2">
    <source>
        <dbReference type="EMBL" id="JAO08157.1"/>
    </source>
</evidence>
<gene>
    <name evidence="2" type="primary">PPUP7130</name>
</gene>
<feature type="non-terminal residue" evidence="2">
    <location>
        <position position="1"/>
    </location>
</feature>